<keyword evidence="3" id="KW-1185">Reference proteome</keyword>
<organism evidence="2 3">
    <name type="scientific">Saccharothrix ecbatanensis</name>
    <dbReference type="NCBI Taxonomy" id="1105145"/>
    <lineage>
        <taxon>Bacteria</taxon>
        <taxon>Bacillati</taxon>
        <taxon>Actinomycetota</taxon>
        <taxon>Actinomycetes</taxon>
        <taxon>Pseudonocardiales</taxon>
        <taxon>Pseudonocardiaceae</taxon>
        <taxon>Saccharothrix</taxon>
    </lineage>
</organism>
<reference evidence="2 3" key="1">
    <citation type="submission" date="2020-08" db="EMBL/GenBank/DDBJ databases">
        <title>Sequencing the genomes of 1000 actinobacteria strains.</title>
        <authorList>
            <person name="Klenk H.-P."/>
        </authorList>
    </citation>
    <scope>NUCLEOTIDE SEQUENCE [LARGE SCALE GENOMIC DNA]</scope>
    <source>
        <strain evidence="2 3">DSM 45486</strain>
    </source>
</reference>
<evidence type="ECO:0000256" key="1">
    <source>
        <dbReference type="SAM" id="MobiDB-lite"/>
    </source>
</evidence>
<evidence type="ECO:0000313" key="2">
    <source>
        <dbReference type="EMBL" id="MBB5803357.1"/>
    </source>
</evidence>
<evidence type="ECO:0000313" key="3">
    <source>
        <dbReference type="Proteomes" id="UP000552097"/>
    </source>
</evidence>
<name>A0A7W9HJC4_9PSEU</name>
<dbReference type="EMBL" id="JACHMO010000001">
    <property type="protein sequence ID" value="MBB5803357.1"/>
    <property type="molecule type" value="Genomic_DNA"/>
</dbReference>
<gene>
    <name evidence="2" type="ORF">F4560_003125</name>
</gene>
<protein>
    <submittedName>
        <fullName evidence="2">Uncharacterized protein</fullName>
    </submittedName>
</protein>
<proteinExistence type="predicted"/>
<dbReference type="Proteomes" id="UP000552097">
    <property type="component" value="Unassembled WGS sequence"/>
</dbReference>
<comment type="caution">
    <text evidence="2">The sequence shown here is derived from an EMBL/GenBank/DDBJ whole genome shotgun (WGS) entry which is preliminary data.</text>
</comment>
<dbReference type="RefSeq" id="WP_184920655.1">
    <property type="nucleotide sequence ID" value="NZ_JACHMO010000001.1"/>
</dbReference>
<dbReference type="AlphaFoldDB" id="A0A7W9HJC4"/>
<feature type="region of interest" description="Disordered" evidence="1">
    <location>
        <begin position="56"/>
        <end position="77"/>
    </location>
</feature>
<sequence>MPEPQSTSAITSRCVRYSVLDGVEKCRPVELDEDRAAHHVVLDFGPGQFGVRWEWPPAGGGTGERIPGSGRAKDSRN</sequence>
<accession>A0A7W9HJC4</accession>